<dbReference type="Proteomes" id="UP000024635">
    <property type="component" value="Unassembled WGS sequence"/>
</dbReference>
<dbReference type="EMBL" id="JARK01001595">
    <property type="protein sequence ID" value="EYB87643.1"/>
    <property type="molecule type" value="Genomic_DNA"/>
</dbReference>
<comment type="caution">
    <text evidence="2">The sequence shown here is derived from an EMBL/GenBank/DDBJ whole genome shotgun (WGS) entry which is preliminary data.</text>
</comment>
<evidence type="ECO:0000313" key="2">
    <source>
        <dbReference type="EMBL" id="EYB87643.1"/>
    </source>
</evidence>
<feature type="region of interest" description="Disordered" evidence="1">
    <location>
        <begin position="21"/>
        <end position="40"/>
    </location>
</feature>
<sequence length="277" mass="29863">MSGLLKMNSVEGVGFVGSMIPPDASRNNTPRSTPAPVPAEIPKANANRVVDAFPEFKAAPDYDACSFVDDATSITTSTEDESNFEVDVVPEDDDLDLADLAEDAVAIDEAIISDRIYKVLMAKQGNILVVDLVTIIAMVNVHNKDTLVLGKVDKVLLSQKLNVARAEAYDNLRKESISHDNARGANAEVVFSVSAPAGSNTSHVEVTVSGVAAQLDDEVVSHLAAFTLDEETTENNVSLLVKVCDSNIEIRDRNKKKPLRLRIKECIIEQDGDNAES</sequence>
<name>A0A016SAF3_9BILA</name>
<proteinExistence type="predicted"/>
<dbReference type="OrthoDB" id="5847865at2759"/>
<keyword evidence="3" id="KW-1185">Reference proteome</keyword>
<accession>A0A016SAF3</accession>
<protein>
    <submittedName>
        <fullName evidence="2">Uncharacterized protein</fullName>
    </submittedName>
</protein>
<evidence type="ECO:0000313" key="3">
    <source>
        <dbReference type="Proteomes" id="UP000024635"/>
    </source>
</evidence>
<gene>
    <name evidence="2" type="primary">Acey_s0259.g492</name>
    <name evidence="2" type="ORF">Y032_0259g492</name>
</gene>
<evidence type="ECO:0000256" key="1">
    <source>
        <dbReference type="SAM" id="MobiDB-lite"/>
    </source>
</evidence>
<dbReference type="AlphaFoldDB" id="A0A016SAF3"/>
<organism evidence="2 3">
    <name type="scientific">Ancylostoma ceylanicum</name>
    <dbReference type="NCBI Taxonomy" id="53326"/>
    <lineage>
        <taxon>Eukaryota</taxon>
        <taxon>Metazoa</taxon>
        <taxon>Ecdysozoa</taxon>
        <taxon>Nematoda</taxon>
        <taxon>Chromadorea</taxon>
        <taxon>Rhabditida</taxon>
        <taxon>Rhabditina</taxon>
        <taxon>Rhabditomorpha</taxon>
        <taxon>Strongyloidea</taxon>
        <taxon>Ancylostomatidae</taxon>
        <taxon>Ancylostomatinae</taxon>
        <taxon>Ancylostoma</taxon>
    </lineage>
</organism>
<reference evidence="3" key="1">
    <citation type="journal article" date="2015" name="Nat. Genet.">
        <title>The genome and transcriptome of the zoonotic hookworm Ancylostoma ceylanicum identify infection-specific gene families.</title>
        <authorList>
            <person name="Schwarz E.M."/>
            <person name="Hu Y."/>
            <person name="Antoshechkin I."/>
            <person name="Miller M.M."/>
            <person name="Sternberg P.W."/>
            <person name="Aroian R.V."/>
        </authorList>
    </citation>
    <scope>NUCLEOTIDE SEQUENCE</scope>
    <source>
        <strain evidence="3">HY135</strain>
    </source>
</reference>